<evidence type="ECO:0000256" key="6">
    <source>
        <dbReference type="ARBA" id="ARBA00023136"/>
    </source>
</evidence>
<organism evidence="10">
    <name type="scientific">Magallana gigas</name>
    <name type="common">Pacific oyster</name>
    <name type="synonym">Crassostrea gigas</name>
    <dbReference type="NCBI Taxonomy" id="29159"/>
    <lineage>
        <taxon>Eukaryota</taxon>
        <taxon>Metazoa</taxon>
        <taxon>Spiralia</taxon>
        <taxon>Lophotrochozoa</taxon>
        <taxon>Mollusca</taxon>
        <taxon>Bivalvia</taxon>
        <taxon>Autobranchia</taxon>
        <taxon>Pteriomorphia</taxon>
        <taxon>Ostreida</taxon>
        <taxon>Ostreoidea</taxon>
        <taxon>Ostreidae</taxon>
        <taxon>Magallana</taxon>
    </lineage>
</organism>
<evidence type="ECO:0000256" key="7">
    <source>
        <dbReference type="ARBA" id="ARBA00023170"/>
    </source>
</evidence>
<reference evidence="10" key="1">
    <citation type="journal article" date="2012" name="Nature">
        <title>The oyster genome reveals stress adaptation and complexity of shell formation.</title>
        <authorList>
            <person name="Zhang G."/>
            <person name="Fang X."/>
            <person name="Guo X."/>
            <person name="Li L."/>
            <person name="Luo R."/>
            <person name="Xu F."/>
            <person name="Yang P."/>
            <person name="Zhang L."/>
            <person name="Wang X."/>
            <person name="Qi H."/>
            <person name="Xiong Z."/>
            <person name="Que H."/>
            <person name="Xie Y."/>
            <person name="Holland P.W."/>
            <person name="Paps J."/>
            <person name="Zhu Y."/>
            <person name="Wu F."/>
            <person name="Chen Y."/>
            <person name="Wang J."/>
            <person name="Peng C."/>
            <person name="Meng J."/>
            <person name="Yang L."/>
            <person name="Liu J."/>
            <person name="Wen B."/>
            <person name="Zhang N."/>
            <person name="Huang Z."/>
            <person name="Zhu Q."/>
            <person name="Feng Y."/>
            <person name="Mount A."/>
            <person name="Hedgecock D."/>
            <person name="Xu Z."/>
            <person name="Liu Y."/>
            <person name="Domazet-Loso T."/>
            <person name="Du Y."/>
            <person name="Sun X."/>
            <person name="Zhang S."/>
            <person name="Liu B."/>
            <person name="Cheng P."/>
            <person name="Jiang X."/>
            <person name="Li J."/>
            <person name="Fan D."/>
            <person name="Wang W."/>
            <person name="Fu W."/>
            <person name="Wang T."/>
            <person name="Wang B."/>
            <person name="Zhang J."/>
            <person name="Peng Z."/>
            <person name="Li Y."/>
            <person name="Li N."/>
            <person name="Wang J."/>
            <person name="Chen M."/>
            <person name="He Y."/>
            <person name="Tan F."/>
            <person name="Song X."/>
            <person name="Zheng Q."/>
            <person name="Huang R."/>
            <person name="Yang H."/>
            <person name="Du X."/>
            <person name="Chen L."/>
            <person name="Yang M."/>
            <person name="Gaffney P.M."/>
            <person name="Wang S."/>
            <person name="Luo L."/>
            <person name="She Z."/>
            <person name="Ming Y."/>
            <person name="Huang W."/>
            <person name="Zhang S."/>
            <person name="Huang B."/>
            <person name="Zhang Y."/>
            <person name="Qu T."/>
            <person name="Ni P."/>
            <person name="Miao G."/>
            <person name="Wang J."/>
            <person name="Wang Q."/>
            <person name="Steinberg C.E."/>
            <person name="Wang H."/>
            <person name="Li N."/>
            <person name="Qian L."/>
            <person name="Zhang G."/>
            <person name="Li Y."/>
            <person name="Yang H."/>
            <person name="Liu X."/>
            <person name="Wang J."/>
            <person name="Yin Y."/>
            <person name="Wang J."/>
        </authorList>
    </citation>
    <scope>NUCLEOTIDE SEQUENCE [LARGE SCALE GENOMIC DNA]</scope>
    <source>
        <strain evidence="10">05x7-T-G4-1.051#20</strain>
    </source>
</reference>
<feature type="domain" description="G-protein coupled receptors family 1 profile" evidence="9">
    <location>
        <begin position="101"/>
        <end position="361"/>
    </location>
</feature>
<dbReference type="InParanoid" id="K1RZM8"/>
<dbReference type="GO" id="GO:0004993">
    <property type="term" value="F:G protein-coupled serotonin receptor activity"/>
    <property type="evidence" value="ECO:0007669"/>
    <property type="project" value="TreeGrafter"/>
</dbReference>
<dbReference type="InterPro" id="IPR017452">
    <property type="entry name" value="GPCR_Rhodpsn_7TM"/>
</dbReference>
<proteinExistence type="predicted"/>
<dbReference type="PRINTS" id="PR00237">
    <property type="entry name" value="GPCRRHODOPSN"/>
</dbReference>
<keyword evidence="5" id="KW-0297">G-protein coupled receptor</keyword>
<dbReference type="GO" id="GO:0005886">
    <property type="term" value="C:plasma membrane"/>
    <property type="evidence" value="ECO:0007669"/>
    <property type="project" value="UniProtKB-SubCell"/>
</dbReference>
<evidence type="ECO:0000256" key="1">
    <source>
        <dbReference type="ARBA" id="ARBA00004651"/>
    </source>
</evidence>
<dbReference type="GO" id="GO:0045202">
    <property type="term" value="C:synapse"/>
    <property type="evidence" value="ECO:0007669"/>
    <property type="project" value="GOC"/>
</dbReference>
<evidence type="ECO:0000259" key="9">
    <source>
        <dbReference type="PROSITE" id="PS50262"/>
    </source>
</evidence>
<dbReference type="Pfam" id="PF00001">
    <property type="entry name" value="7tm_1"/>
    <property type="match status" value="1"/>
</dbReference>
<dbReference type="PROSITE" id="PS50262">
    <property type="entry name" value="G_PROTEIN_RECEP_F1_2"/>
    <property type="match status" value="1"/>
</dbReference>
<evidence type="ECO:0000256" key="3">
    <source>
        <dbReference type="ARBA" id="ARBA00022692"/>
    </source>
</evidence>
<keyword evidence="7 10" id="KW-0675">Receptor</keyword>
<evidence type="ECO:0000256" key="4">
    <source>
        <dbReference type="ARBA" id="ARBA00022989"/>
    </source>
</evidence>
<dbReference type="SUPFAM" id="SSF81321">
    <property type="entry name" value="Family A G protein-coupled receptor-like"/>
    <property type="match status" value="1"/>
</dbReference>
<dbReference type="HOGENOM" id="CLU_694949_0_0_1"/>
<keyword evidence="8" id="KW-0807">Transducer</keyword>
<sequence>MPFYQHQTNKKEAATVIPDIRALLFFIRHFCIDSAWKLDRDCISIKMNNNSLYEHNSIYMYDYAANSNWTSFILEIGKAHEVHSQPIAVYAIILTCLSTIVNSVLCYVTLVTRELRRQPLYACVFNFCFMNLLMGLFVTSLVVYHEMSPTWKLGLFVCRAWVILDVFLPFTSFMTLMLMSIDRFFYARFHSFYQSAKFRFQREIYLLIPWIIGMVVVIPLWVGGFQQSPIEMTDMCVFGLVDEASVASPILVFFLPAFFLILVMIITHFFSFRKITRASARSISSRSAGTPRDQYGYYAYENNFSAVTLYLINVTFLIMWSPYHMMSLLLAMCLHCMPPYSLIVGFTYMGTTASSIISFLWLTDYHVRYSLKHVICDRFKKVKHTPSNNVSLTLLEA</sequence>
<keyword evidence="2" id="KW-1003">Cell membrane</keyword>
<dbReference type="GO" id="GO:0030594">
    <property type="term" value="F:neurotransmitter receptor activity"/>
    <property type="evidence" value="ECO:0007669"/>
    <property type="project" value="TreeGrafter"/>
</dbReference>
<comment type="subcellular location">
    <subcellularLocation>
        <location evidence="1">Cell membrane</location>
        <topology evidence="1">Multi-pass membrane protein</topology>
    </subcellularLocation>
</comment>
<dbReference type="PANTHER" id="PTHR24247">
    <property type="entry name" value="5-HYDROXYTRYPTAMINE RECEPTOR"/>
    <property type="match status" value="1"/>
</dbReference>
<keyword evidence="6" id="KW-0472">Membrane</keyword>
<dbReference type="GO" id="GO:0007187">
    <property type="term" value="P:G protein-coupled receptor signaling pathway, coupled to cyclic nucleotide second messenger"/>
    <property type="evidence" value="ECO:0007669"/>
    <property type="project" value="TreeGrafter"/>
</dbReference>
<keyword evidence="3" id="KW-0812">Transmembrane</keyword>
<evidence type="ECO:0000256" key="5">
    <source>
        <dbReference type="ARBA" id="ARBA00023040"/>
    </source>
</evidence>
<dbReference type="GO" id="GO:0030425">
    <property type="term" value="C:dendrite"/>
    <property type="evidence" value="ECO:0007669"/>
    <property type="project" value="TreeGrafter"/>
</dbReference>
<dbReference type="Gene3D" id="1.20.1070.10">
    <property type="entry name" value="Rhodopsin 7-helix transmembrane proteins"/>
    <property type="match status" value="1"/>
</dbReference>
<dbReference type="AlphaFoldDB" id="K1RZM8"/>
<dbReference type="GO" id="GO:0007268">
    <property type="term" value="P:chemical synaptic transmission"/>
    <property type="evidence" value="ECO:0007669"/>
    <property type="project" value="TreeGrafter"/>
</dbReference>
<dbReference type="InterPro" id="IPR000276">
    <property type="entry name" value="GPCR_Rhodpsn"/>
</dbReference>
<dbReference type="PANTHER" id="PTHR24247:SF278">
    <property type="entry name" value="HISTAMINE H2 RECEPTOR"/>
    <property type="match status" value="1"/>
</dbReference>
<dbReference type="OrthoDB" id="6117944at2759"/>
<evidence type="ECO:0000313" key="10">
    <source>
        <dbReference type="EMBL" id="EKC40456.1"/>
    </source>
</evidence>
<dbReference type="KEGG" id="crg:105336903"/>
<protein>
    <submittedName>
        <fullName evidence="10">Beta-2 adrenergic receptor</fullName>
    </submittedName>
</protein>
<name>K1RZM8_MAGGI</name>
<gene>
    <name evidence="10" type="ORF">CGI_10007097</name>
</gene>
<evidence type="ECO:0000256" key="8">
    <source>
        <dbReference type="ARBA" id="ARBA00023224"/>
    </source>
</evidence>
<dbReference type="EMBL" id="JH817203">
    <property type="protein sequence ID" value="EKC40456.1"/>
    <property type="molecule type" value="Genomic_DNA"/>
</dbReference>
<accession>K1RZM8</accession>
<keyword evidence="4" id="KW-1133">Transmembrane helix</keyword>
<evidence type="ECO:0000256" key="2">
    <source>
        <dbReference type="ARBA" id="ARBA00022475"/>
    </source>
</evidence>